<protein>
    <recommendedName>
        <fullName evidence="3">Secreted protein</fullName>
    </recommendedName>
</protein>
<keyword evidence="2" id="KW-1185">Reference proteome</keyword>
<dbReference type="EMBL" id="JANPWB010000015">
    <property type="protein sequence ID" value="KAJ1092301.1"/>
    <property type="molecule type" value="Genomic_DNA"/>
</dbReference>
<gene>
    <name evidence="1" type="ORF">NDU88_005412</name>
</gene>
<evidence type="ECO:0000313" key="2">
    <source>
        <dbReference type="Proteomes" id="UP001066276"/>
    </source>
</evidence>
<dbReference type="AlphaFoldDB" id="A0AAV7LL27"/>
<name>A0AAV7LL27_PLEWA</name>
<sequence length="139" mass="16107">MRSVRAVTQAMLQRLYGSRTVGVVAAIRSVHAVTKTMLRRRICQAQWVSLLYPRQWCKEGTREQRAQRPFLLGCLYSRQAQWALVPYPRQWCKDDTREQRAQRPFLLGGLLSKTKSTPTSKNRQSAMLEHLQIPNAPLK</sequence>
<proteinExistence type="predicted"/>
<dbReference type="Proteomes" id="UP001066276">
    <property type="component" value="Chromosome 11"/>
</dbReference>
<evidence type="ECO:0000313" key="1">
    <source>
        <dbReference type="EMBL" id="KAJ1092301.1"/>
    </source>
</evidence>
<evidence type="ECO:0008006" key="3">
    <source>
        <dbReference type="Google" id="ProtNLM"/>
    </source>
</evidence>
<comment type="caution">
    <text evidence="1">The sequence shown here is derived from an EMBL/GenBank/DDBJ whole genome shotgun (WGS) entry which is preliminary data.</text>
</comment>
<accession>A0AAV7LL27</accession>
<reference evidence="1" key="1">
    <citation type="journal article" date="2022" name="bioRxiv">
        <title>Sequencing and chromosome-scale assembly of the giantPleurodeles waltlgenome.</title>
        <authorList>
            <person name="Brown T."/>
            <person name="Elewa A."/>
            <person name="Iarovenko S."/>
            <person name="Subramanian E."/>
            <person name="Araus A.J."/>
            <person name="Petzold A."/>
            <person name="Susuki M."/>
            <person name="Suzuki K.-i.T."/>
            <person name="Hayashi T."/>
            <person name="Toyoda A."/>
            <person name="Oliveira C."/>
            <person name="Osipova E."/>
            <person name="Leigh N.D."/>
            <person name="Simon A."/>
            <person name="Yun M.H."/>
        </authorList>
    </citation>
    <scope>NUCLEOTIDE SEQUENCE</scope>
    <source>
        <strain evidence="1">20211129_DDA</strain>
        <tissue evidence="1">Liver</tissue>
    </source>
</reference>
<organism evidence="1 2">
    <name type="scientific">Pleurodeles waltl</name>
    <name type="common">Iberian ribbed newt</name>
    <dbReference type="NCBI Taxonomy" id="8319"/>
    <lineage>
        <taxon>Eukaryota</taxon>
        <taxon>Metazoa</taxon>
        <taxon>Chordata</taxon>
        <taxon>Craniata</taxon>
        <taxon>Vertebrata</taxon>
        <taxon>Euteleostomi</taxon>
        <taxon>Amphibia</taxon>
        <taxon>Batrachia</taxon>
        <taxon>Caudata</taxon>
        <taxon>Salamandroidea</taxon>
        <taxon>Salamandridae</taxon>
        <taxon>Pleurodelinae</taxon>
        <taxon>Pleurodeles</taxon>
    </lineage>
</organism>